<organism evidence="2 3">
    <name type="scientific">Niastella vici</name>
    <dbReference type="NCBI Taxonomy" id="1703345"/>
    <lineage>
        <taxon>Bacteria</taxon>
        <taxon>Pseudomonadati</taxon>
        <taxon>Bacteroidota</taxon>
        <taxon>Chitinophagia</taxon>
        <taxon>Chitinophagales</taxon>
        <taxon>Chitinophagaceae</taxon>
        <taxon>Niastella</taxon>
    </lineage>
</organism>
<name>A0A1V9FRB9_9BACT</name>
<dbReference type="EMBL" id="LVYD01000058">
    <property type="protein sequence ID" value="OQP60882.1"/>
    <property type="molecule type" value="Genomic_DNA"/>
</dbReference>
<dbReference type="Proteomes" id="UP000192796">
    <property type="component" value="Unassembled WGS sequence"/>
</dbReference>
<dbReference type="AlphaFoldDB" id="A0A1V9FRB9"/>
<protein>
    <submittedName>
        <fullName evidence="2">Uncharacterized protein</fullName>
    </submittedName>
</protein>
<evidence type="ECO:0000313" key="2">
    <source>
        <dbReference type="EMBL" id="OQP60882.1"/>
    </source>
</evidence>
<keyword evidence="3" id="KW-1185">Reference proteome</keyword>
<sequence>MILGKSAVIWWQHLPAGGEGRQKAEGGKELAGTGGSCPILPVGGGNTRKEGPFWPIQPLELP</sequence>
<evidence type="ECO:0000256" key="1">
    <source>
        <dbReference type="SAM" id="MobiDB-lite"/>
    </source>
</evidence>
<accession>A0A1V9FRB9</accession>
<proteinExistence type="predicted"/>
<gene>
    <name evidence="2" type="ORF">A3860_03905</name>
</gene>
<reference evidence="2 3" key="1">
    <citation type="submission" date="2016-03" db="EMBL/GenBank/DDBJ databases">
        <title>Niastella vici sp. nov., isolated from farmland soil.</title>
        <authorList>
            <person name="Chen L."/>
            <person name="Wang D."/>
            <person name="Yang S."/>
            <person name="Wang G."/>
        </authorList>
    </citation>
    <scope>NUCLEOTIDE SEQUENCE [LARGE SCALE GENOMIC DNA]</scope>
    <source>
        <strain evidence="2 3">DJ57</strain>
    </source>
</reference>
<evidence type="ECO:0000313" key="3">
    <source>
        <dbReference type="Proteomes" id="UP000192796"/>
    </source>
</evidence>
<feature type="region of interest" description="Disordered" evidence="1">
    <location>
        <begin position="17"/>
        <end position="62"/>
    </location>
</feature>
<comment type="caution">
    <text evidence="2">The sequence shown here is derived from an EMBL/GenBank/DDBJ whole genome shotgun (WGS) entry which is preliminary data.</text>
</comment>